<proteinExistence type="inferred from homology"/>
<evidence type="ECO:0000256" key="8">
    <source>
        <dbReference type="ARBA" id="ARBA00023065"/>
    </source>
</evidence>
<evidence type="ECO:0000256" key="13">
    <source>
        <dbReference type="SAM" id="Phobius"/>
    </source>
</evidence>
<keyword evidence="10 12" id="KW-0739">Sodium transport</keyword>
<protein>
    <submittedName>
        <fullName evidence="14">Uncharacterized protein</fullName>
    </submittedName>
</protein>
<keyword evidence="5 12" id="KW-0812">Transmembrane</keyword>
<dbReference type="Gene3D" id="2.60.470.10">
    <property type="entry name" value="Acid-sensing ion channels like domains"/>
    <property type="match status" value="1"/>
</dbReference>
<evidence type="ECO:0000256" key="2">
    <source>
        <dbReference type="ARBA" id="ARBA00007193"/>
    </source>
</evidence>
<dbReference type="InterPro" id="IPR001873">
    <property type="entry name" value="ENaC"/>
</dbReference>
<evidence type="ECO:0000256" key="11">
    <source>
        <dbReference type="ARBA" id="ARBA00023303"/>
    </source>
</evidence>
<name>A0AAW1UK01_9CUCU</name>
<evidence type="ECO:0000256" key="5">
    <source>
        <dbReference type="ARBA" id="ARBA00022692"/>
    </source>
</evidence>
<evidence type="ECO:0000256" key="6">
    <source>
        <dbReference type="ARBA" id="ARBA00022989"/>
    </source>
</evidence>
<dbReference type="Gene3D" id="1.10.287.770">
    <property type="entry name" value="YojJ-like"/>
    <property type="match status" value="1"/>
</dbReference>
<keyword evidence="3 12" id="KW-0813">Transport</keyword>
<dbReference type="PRINTS" id="PR01078">
    <property type="entry name" value="AMINACHANNEL"/>
</dbReference>
<evidence type="ECO:0000313" key="15">
    <source>
        <dbReference type="Proteomes" id="UP001431783"/>
    </source>
</evidence>
<keyword evidence="8 12" id="KW-0406">Ion transport</keyword>
<evidence type="ECO:0000256" key="10">
    <source>
        <dbReference type="ARBA" id="ARBA00023201"/>
    </source>
</evidence>
<evidence type="ECO:0000256" key="12">
    <source>
        <dbReference type="RuleBase" id="RU000679"/>
    </source>
</evidence>
<keyword evidence="6 13" id="KW-1133">Transmembrane helix</keyword>
<dbReference type="EMBL" id="JARQZJ010000091">
    <property type="protein sequence ID" value="KAK9883369.1"/>
    <property type="molecule type" value="Genomic_DNA"/>
</dbReference>
<comment type="caution">
    <text evidence="14">The sequence shown here is derived from an EMBL/GenBank/DDBJ whole genome shotgun (WGS) entry which is preliminary data.</text>
</comment>
<sequence length="547" mass="62846">MSSDNNMGEIFKPKRKYPGFRKNVAEYFGEFSNNTGIHGFKYMGEQGRHYSEKIYWVSLFAVSLYFCVSLITQTWLKWELSPVLVSFARSPTPVWSIPFPAVTVCPETKSRQRFFNYTNAYWNNMNKNISKEELDYFNTVSLVCDDFLNREGNQTTSFASLEFLREAAPSFEEMLWSCKWTLVNETCANFFVPTLTEDGICYTFNMLDREELLSNAVYLHGDYMKHGRSSDGWTLEHGYPPNSPKDTFPRRAISSGAGAGLFLLLRLYQQDLDYVCRGPVQGFKILLHHPASIPQVGTQYFRAPLNQEMVVSIKPDMMTTSDGLKAYDPHRRQCYFPEERHLLYYKSYTQESCNVECLSNFTYIKCGCVAYHMPHQEDMPICGSGSIGCMIDARSTLLARRVERGISAQKEDSDDAVVDCDCLPGCTTLSYNAETSQADFNWQKVFQSFKTNFSEFPGVQMTRLNLFFKEQQFITSERNELYGQTDFLANCGGLLGLFTGFSFLSIVEIVYFLSLRLIGNIRKYGKRYWSGSPELVNNDAYIHPKQK</sequence>
<keyword evidence="9 13" id="KW-0472">Membrane</keyword>
<comment type="subcellular location">
    <subcellularLocation>
        <location evidence="1">Membrane</location>
        <topology evidence="1">Multi-pass membrane protein</topology>
    </subcellularLocation>
</comment>
<dbReference type="GO" id="GO:0015280">
    <property type="term" value="F:ligand-gated sodium channel activity"/>
    <property type="evidence" value="ECO:0007669"/>
    <property type="project" value="TreeGrafter"/>
</dbReference>
<keyword evidence="7" id="KW-0915">Sodium</keyword>
<reference evidence="14 15" key="1">
    <citation type="submission" date="2023-03" db="EMBL/GenBank/DDBJ databases">
        <title>Genome insight into feeding habits of ladybird beetles.</title>
        <authorList>
            <person name="Li H.-S."/>
            <person name="Huang Y.-H."/>
            <person name="Pang H."/>
        </authorList>
    </citation>
    <scope>NUCLEOTIDE SEQUENCE [LARGE SCALE GENOMIC DNA]</scope>
    <source>
        <strain evidence="14">SYSU_2023b</strain>
        <tissue evidence="14">Whole body</tissue>
    </source>
</reference>
<dbReference type="PANTHER" id="PTHR11690:SF288">
    <property type="entry name" value="AMILORIDE-SENSITIVE NA+ CHANNEL-RELATED"/>
    <property type="match status" value="1"/>
</dbReference>
<dbReference type="PANTHER" id="PTHR11690">
    <property type="entry name" value="AMILORIDE-SENSITIVE SODIUM CHANNEL-RELATED"/>
    <property type="match status" value="1"/>
</dbReference>
<evidence type="ECO:0000256" key="1">
    <source>
        <dbReference type="ARBA" id="ARBA00004141"/>
    </source>
</evidence>
<accession>A0AAW1UK01</accession>
<keyword evidence="4 12" id="KW-0894">Sodium channel</keyword>
<evidence type="ECO:0000256" key="9">
    <source>
        <dbReference type="ARBA" id="ARBA00023136"/>
    </source>
</evidence>
<keyword evidence="15" id="KW-1185">Reference proteome</keyword>
<evidence type="ECO:0000256" key="7">
    <source>
        <dbReference type="ARBA" id="ARBA00023053"/>
    </source>
</evidence>
<gene>
    <name evidence="14" type="ORF">WA026_001542</name>
</gene>
<keyword evidence="11 12" id="KW-0407">Ion channel</keyword>
<dbReference type="Proteomes" id="UP001431783">
    <property type="component" value="Unassembled WGS sequence"/>
</dbReference>
<dbReference type="AlphaFoldDB" id="A0AAW1UK01"/>
<evidence type="ECO:0000256" key="3">
    <source>
        <dbReference type="ARBA" id="ARBA00022448"/>
    </source>
</evidence>
<comment type="similarity">
    <text evidence="2 12">Belongs to the amiloride-sensitive sodium channel (TC 1.A.6) family.</text>
</comment>
<dbReference type="Pfam" id="PF00858">
    <property type="entry name" value="ASC"/>
    <property type="match status" value="1"/>
</dbReference>
<evidence type="ECO:0000313" key="14">
    <source>
        <dbReference type="EMBL" id="KAK9883369.1"/>
    </source>
</evidence>
<organism evidence="14 15">
    <name type="scientific">Henosepilachna vigintioctopunctata</name>
    <dbReference type="NCBI Taxonomy" id="420089"/>
    <lineage>
        <taxon>Eukaryota</taxon>
        <taxon>Metazoa</taxon>
        <taxon>Ecdysozoa</taxon>
        <taxon>Arthropoda</taxon>
        <taxon>Hexapoda</taxon>
        <taxon>Insecta</taxon>
        <taxon>Pterygota</taxon>
        <taxon>Neoptera</taxon>
        <taxon>Endopterygota</taxon>
        <taxon>Coleoptera</taxon>
        <taxon>Polyphaga</taxon>
        <taxon>Cucujiformia</taxon>
        <taxon>Coccinelloidea</taxon>
        <taxon>Coccinellidae</taxon>
        <taxon>Epilachninae</taxon>
        <taxon>Epilachnini</taxon>
        <taxon>Henosepilachna</taxon>
    </lineage>
</organism>
<evidence type="ECO:0000256" key="4">
    <source>
        <dbReference type="ARBA" id="ARBA00022461"/>
    </source>
</evidence>
<feature type="transmembrane region" description="Helical" evidence="13">
    <location>
        <begin position="494"/>
        <end position="518"/>
    </location>
</feature>
<dbReference type="GO" id="GO:0005886">
    <property type="term" value="C:plasma membrane"/>
    <property type="evidence" value="ECO:0007669"/>
    <property type="project" value="TreeGrafter"/>
</dbReference>
<feature type="transmembrane region" description="Helical" evidence="13">
    <location>
        <begin position="54"/>
        <end position="76"/>
    </location>
</feature>